<reference evidence="2" key="1">
    <citation type="submission" date="2022-12" db="EMBL/GenBank/DDBJ databases">
        <title>Reference genome sequencing for broad-spectrum identification of bacterial and archaeal isolates by mass spectrometry.</title>
        <authorList>
            <person name="Sekiguchi Y."/>
            <person name="Tourlousse D.M."/>
        </authorList>
    </citation>
    <scope>NUCLEOTIDE SEQUENCE</scope>
    <source>
        <strain evidence="2">ASRB1</strain>
    </source>
</reference>
<evidence type="ECO:0000313" key="3">
    <source>
        <dbReference type="Proteomes" id="UP001144372"/>
    </source>
</evidence>
<proteinExistence type="predicted"/>
<dbReference type="RefSeq" id="WP_281792352.1">
    <property type="nucleotide sequence ID" value="NZ_BSDR01000001.1"/>
</dbReference>
<dbReference type="AlphaFoldDB" id="A0A9W6D365"/>
<evidence type="ECO:0000259" key="1">
    <source>
        <dbReference type="Pfam" id="PF21349"/>
    </source>
</evidence>
<name>A0A9W6D365_9BACT</name>
<keyword evidence="3" id="KW-1185">Reference proteome</keyword>
<protein>
    <recommendedName>
        <fullName evidence="1">Rubrerythrin rubredoxin-like domain-containing protein</fullName>
    </recommendedName>
</protein>
<organism evidence="2 3">
    <name type="scientific">Desulforhabdus amnigena</name>
    <dbReference type="NCBI Taxonomy" id="40218"/>
    <lineage>
        <taxon>Bacteria</taxon>
        <taxon>Pseudomonadati</taxon>
        <taxon>Thermodesulfobacteriota</taxon>
        <taxon>Syntrophobacteria</taxon>
        <taxon>Syntrophobacterales</taxon>
        <taxon>Syntrophobacteraceae</taxon>
        <taxon>Desulforhabdus</taxon>
    </lineage>
</organism>
<comment type="caution">
    <text evidence="2">The sequence shown here is derived from an EMBL/GenBank/DDBJ whole genome shotgun (WGS) entry which is preliminary data.</text>
</comment>
<gene>
    <name evidence="2" type="ORF">DAMNIGENAA_07730</name>
</gene>
<dbReference type="InterPro" id="IPR048574">
    <property type="entry name" value="RUBY_RBDX"/>
</dbReference>
<sequence length="81" mass="8807">MSQEEKKYVCAHCGYSASGQFTGDICPNCGLTYWKCGECGYTFTAPAYPKSCPNCGKTANFKNVTCYTPECGGPQNIDPRL</sequence>
<dbReference type="EMBL" id="BSDR01000001">
    <property type="protein sequence ID" value="GLI33340.1"/>
    <property type="molecule type" value="Genomic_DNA"/>
</dbReference>
<dbReference type="Gene3D" id="2.20.28.10">
    <property type="match status" value="1"/>
</dbReference>
<dbReference type="Pfam" id="PF21349">
    <property type="entry name" value="RUBY_RBDX"/>
    <property type="match status" value="1"/>
</dbReference>
<dbReference type="SUPFAM" id="SSF57802">
    <property type="entry name" value="Rubredoxin-like"/>
    <property type="match status" value="2"/>
</dbReference>
<dbReference type="Proteomes" id="UP001144372">
    <property type="component" value="Unassembled WGS sequence"/>
</dbReference>
<feature type="domain" description="Rubrerythrin rubredoxin-like" evidence="1">
    <location>
        <begin position="34"/>
        <end position="59"/>
    </location>
</feature>
<accession>A0A9W6D365</accession>
<evidence type="ECO:0000313" key="2">
    <source>
        <dbReference type="EMBL" id="GLI33340.1"/>
    </source>
</evidence>